<evidence type="ECO:0000256" key="6">
    <source>
        <dbReference type="ARBA" id="ARBA00023242"/>
    </source>
</evidence>
<dbReference type="GO" id="GO:0008380">
    <property type="term" value="P:RNA splicing"/>
    <property type="evidence" value="ECO:0007669"/>
    <property type="project" value="UniProtKB-KW"/>
</dbReference>
<feature type="compositionally biased region" description="Polar residues" evidence="11">
    <location>
        <begin position="517"/>
        <end position="526"/>
    </location>
</feature>
<sequence length="832" mass="91922">MASSVRVYDTYSVFVGKIHPDTKRVHLKDLFQPCGEVVDIAIIHRPENEYAFGFVRFSDPSAVYRAVSELNRWELNGTNLVVEVSKDTKEKLANGNSSQVPTRKRETNRKTLSSSSDHINDTMNFCRLQEAVTALNLEHPNGANLPLDKLVDSMKKMSGDRNPSLLGSLSKPVSTFEDVSKSLRQKSVQMGFREEFGNSLSAEYLTALGSLLTRISKYTDVENLLKGDDMSAAGGEKTLFKEDKISETGCEYVLEEDNLSDTGCEHSLKEDNQSQLSLLENEESEQPKMSSNRNLMSSMLDEPYAYKSATSNYDNKSQYHLKDMISDSGMSFVKSQSVKYFSKALADRGEELNQEVLLKRITESLPSSEIQNEEPPESDRQLINSVSEVVSCLSSQGVNYLNEEKQCVNKFSSQDTLSKPRNCLSLNGKLNDGYKSCSGVTSIPVPNVGTSNSDDLISDDPAILDFHVSPRSMLAVPDSIQKRQQKESFGAHVEYDAVKTEHIGIEKVKSQMQNITYSSSNSGSKLQRSDSTDSQFHRSNSSDSQFQRSDSSDSQFQRSDSSDSQFQRSDSSDSQFHRSYSSHSQFHSSYSSRSDDSTKGNHFADSGIESDSFSPTSHVSVKHSYPSDCVMASHNFSQSRVSGRQAGNRRKFLPDNHPQRPHEFNQQLYIEKNKGRGRSTVSVQSSDRGLQIVGRGMQISSSPAYASCQFSAKVANTVQSANKAIIPFGESGRENKAMGVGRGFKNLVLCKDDSKNTRFTKGCDLTVLGVCQKLPGLVNGEDSCHSPVPLVPAMCTHRLDCDGNESSLTSSLVNSHLSLGVRGVGRGFSNKL</sequence>
<name>A0A9D4CS46_DREPO</name>
<dbReference type="Gene3D" id="2.160.20.80">
    <property type="entry name" value="E3 ubiquitin-protein ligase SopA"/>
    <property type="match status" value="1"/>
</dbReference>
<dbReference type="Proteomes" id="UP000828390">
    <property type="component" value="Unassembled WGS sequence"/>
</dbReference>
<dbReference type="GO" id="GO:0006397">
    <property type="term" value="P:mRNA processing"/>
    <property type="evidence" value="ECO:0007669"/>
    <property type="project" value="UniProtKB-KW"/>
</dbReference>
<dbReference type="PROSITE" id="PS50102">
    <property type="entry name" value="RRM"/>
    <property type="match status" value="1"/>
</dbReference>
<dbReference type="PANTHER" id="PTHR48028">
    <property type="entry name" value="GLYCINE-RICH RNA-BINDING PROTEIN RZ1A"/>
    <property type="match status" value="1"/>
</dbReference>
<dbReference type="OrthoDB" id="378874at2759"/>
<proteinExistence type="predicted"/>
<keyword evidence="4 10" id="KW-0694">RNA-binding</keyword>
<evidence type="ECO:0000256" key="7">
    <source>
        <dbReference type="ARBA" id="ARBA00029589"/>
    </source>
</evidence>
<gene>
    <name evidence="13" type="ORF">DPMN_056660</name>
</gene>
<keyword evidence="5" id="KW-0508">mRNA splicing</keyword>
<dbReference type="GO" id="GO:0003723">
    <property type="term" value="F:RNA binding"/>
    <property type="evidence" value="ECO:0007669"/>
    <property type="project" value="UniProtKB-UniRule"/>
</dbReference>
<feature type="compositionally biased region" description="Basic and acidic residues" evidence="11">
    <location>
        <begin position="652"/>
        <end position="663"/>
    </location>
</feature>
<feature type="domain" description="RRM" evidence="12">
    <location>
        <begin position="11"/>
        <end position="87"/>
    </location>
</feature>
<dbReference type="InterPro" id="IPR051106">
    <property type="entry name" value="RNA-bind/splicing_reg"/>
</dbReference>
<dbReference type="SUPFAM" id="SSF54928">
    <property type="entry name" value="RNA-binding domain, RBD"/>
    <property type="match status" value="1"/>
</dbReference>
<dbReference type="InterPro" id="IPR012677">
    <property type="entry name" value="Nucleotide-bd_a/b_plait_sf"/>
</dbReference>
<comment type="caution">
    <text evidence="13">The sequence shown here is derived from an EMBL/GenBank/DDBJ whole genome shotgun (WGS) entry which is preliminary data.</text>
</comment>
<dbReference type="InterPro" id="IPR035979">
    <property type="entry name" value="RBD_domain_sf"/>
</dbReference>
<dbReference type="PANTHER" id="PTHR48028:SF4">
    <property type="entry name" value="SC35-LIKE SPLICING FACTOR"/>
    <property type="match status" value="1"/>
</dbReference>
<evidence type="ECO:0000256" key="9">
    <source>
        <dbReference type="ARBA" id="ARBA00032663"/>
    </source>
</evidence>
<reference evidence="13" key="2">
    <citation type="submission" date="2020-11" db="EMBL/GenBank/DDBJ databases">
        <authorList>
            <person name="McCartney M.A."/>
            <person name="Auch B."/>
            <person name="Kono T."/>
            <person name="Mallez S."/>
            <person name="Becker A."/>
            <person name="Gohl D.M."/>
            <person name="Silverstein K.A.T."/>
            <person name="Koren S."/>
            <person name="Bechman K.B."/>
            <person name="Herman A."/>
            <person name="Abrahante J.E."/>
            <person name="Garbe J."/>
        </authorList>
    </citation>
    <scope>NUCLEOTIDE SEQUENCE</scope>
    <source>
        <strain evidence="13">Duluth1</strain>
        <tissue evidence="13">Whole animal</tissue>
    </source>
</reference>
<feature type="region of interest" description="Disordered" evidence="11">
    <location>
        <begin position="517"/>
        <end position="620"/>
    </location>
</feature>
<protein>
    <recommendedName>
        <fullName evidence="2">Serine/arginine-rich splicing factor 2</fullName>
    </recommendedName>
    <alternativeName>
        <fullName evidence="9">Splicing component, 35 kDa</fullName>
    </alternativeName>
    <alternativeName>
        <fullName evidence="8">Splicing factor SC35</fullName>
    </alternativeName>
    <alternativeName>
        <fullName evidence="7">Splicing factor, arginine/serine-rich 2</fullName>
    </alternativeName>
</protein>
<evidence type="ECO:0000259" key="12">
    <source>
        <dbReference type="PROSITE" id="PS50102"/>
    </source>
</evidence>
<evidence type="ECO:0000256" key="10">
    <source>
        <dbReference type="PROSITE-ProRule" id="PRU00176"/>
    </source>
</evidence>
<feature type="region of interest" description="Disordered" evidence="11">
    <location>
        <begin position="637"/>
        <end position="663"/>
    </location>
</feature>
<dbReference type="GO" id="GO:0005634">
    <property type="term" value="C:nucleus"/>
    <property type="evidence" value="ECO:0007669"/>
    <property type="project" value="UniProtKB-SubCell"/>
</dbReference>
<organism evidence="13 14">
    <name type="scientific">Dreissena polymorpha</name>
    <name type="common">Zebra mussel</name>
    <name type="synonym">Mytilus polymorpha</name>
    <dbReference type="NCBI Taxonomy" id="45954"/>
    <lineage>
        <taxon>Eukaryota</taxon>
        <taxon>Metazoa</taxon>
        <taxon>Spiralia</taxon>
        <taxon>Lophotrochozoa</taxon>
        <taxon>Mollusca</taxon>
        <taxon>Bivalvia</taxon>
        <taxon>Autobranchia</taxon>
        <taxon>Heteroconchia</taxon>
        <taxon>Euheterodonta</taxon>
        <taxon>Imparidentia</taxon>
        <taxon>Neoheterodontei</taxon>
        <taxon>Myida</taxon>
        <taxon>Dreissenoidea</taxon>
        <taxon>Dreissenidae</taxon>
        <taxon>Dreissena</taxon>
    </lineage>
</organism>
<dbReference type="InterPro" id="IPR000504">
    <property type="entry name" value="RRM_dom"/>
</dbReference>
<evidence type="ECO:0000256" key="8">
    <source>
        <dbReference type="ARBA" id="ARBA00029667"/>
    </source>
</evidence>
<evidence type="ECO:0000256" key="2">
    <source>
        <dbReference type="ARBA" id="ARBA00015058"/>
    </source>
</evidence>
<dbReference type="Gene3D" id="3.30.70.330">
    <property type="match status" value="1"/>
</dbReference>
<evidence type="ECO:0000256" key="5">
    <source>
        <dbReference type="ARBA" id="ARBA00023187"/>
    </source>
</evidence>
<evidence type="ECO:0000256" key="3">
    <source>
        <dbReference type="ARBA" id="ARBA00022664"/>
    </source>
</evidence>
<evidence type="ECO:0000313" key="14">
    <source>
        <dbReference type="Proteomes" id="UP000828390"/>
    </source>
</evidence>
<feature type="region of interest" description="Disordered" evidence="11">
    <location>
        <begin position="90"/>
        <end position="116"/>
    </location>
</feature>
<accession>A0A9D4CS46</accession>
<evidence type="ECO:0000256" key="1">
    <source>
        <dbReference type="ARBA" id="ARBA00004123"/>
    </source>
</evidence>
<dbReference type="Pfam" id="PF00076">
    <property type="entry name" value="RRM_1"/>
    <property type="match status" value="1"/>
</dbReference>
<dbReference type="EMBL" id="JAIWYP010000012">
    <property type="protein sequence ID" value="KAH3730669.1"/>
    <property type="molecule type" value="Genomic_DNA"/>
</dbReference>
<dbReference type="SUPFAM" id="SSF141571">
    <property type="entry name" value="Pentapeptide repeat-like"/>
    <property type="match status" value="1"/>
</dbReference>
<keyword evidence="6" id="KW-0539">Nucleus</keyword>
<feature type="compositionally biased region" description="Low complexity" evidence="11">
    <location>
        <begin position="541"/>
        <end position="592"/>
    </location>
</feature>
<dbReference type="SMART" id="SM00360">
    <property type="entry name" value="RRM"/>
    <property type="match status" value="1"/>
</dbReference>
<evidence type="ECO:0000313" key="13">
    <source>
        <dbReference type="EMBL" id="KAH3730669.1"/>
    </source>
</evidence>
<keyword evidence="3" id="KW-0507">mRNA processing</keyword>
<comment type="subcellular location">
    <subcellularLocation>
        <location evidence="1">Nucleus</location>
    </subcellularLocation>
</comment>
<keyword evidence="14" id="KW-1185">Reference proteome</keyword>
<feature type="compositionally biased region" description="Polar residues" evidence="11">
    <location>
        <begin position="609"/>
        <end position="619"/>
    </location>
</feature>
<evidence type="ECO:0000256" key="4">
    <source>
        <dbReference type="ARBA" id="ARBA00022884"/>
    </source>
</evidence>
<reference evidence="13" key="1">
    <citation type="journal article" date="2019" name="bioRxiv">
        <title>The Genome of the Zebra Mussel, Dreissena polymorpha: A Resource for Invasive Species Research.</title>
        <authorList>
            <person name="McCartney M.A."/>
            <person name="Auch B."/>
            <person name="Kono T."/>
            <person name="Mallez S."/>
            <person name="Zhang Y."/>
            <person name="Obille A."/>
            <person name="Becker A."/>
            <person name="Abrahante J.E."/>
            <person name="Garbe J."/>
            <person name="Badalamenti J.P."/>
            <person name="Herman A."/>
            <person name="Mangelson H."/>
            <person name="Liachko I."/>
            <person name="Sullivan S."/>
            <person name="Sone E.D."/>
            <person name="Koren S."/>
            <person name="Silverstein K.A.T."/>
            <person name="Beckman K.B."/>
            <person name="Gohl D.M."/>
        </authorList>
    </citation>
    <scope>NUCLEOTIDE SEQUENCE</scope>
    <source>
        <strain evidence="13">Duluth1</strain>
        <tissue evidence="13">Whole animal</tissue>
    </source>
</reference>
<evidence type="ECO:0000256" key="11">
    <source>
        <dbReference type="SAM" id="MobiDB-lite"/>
    </source>
</evidence>
<dbReference type="AlphaFoldDB" id="A0A9D4CS46"/>